<proteinExistence type="predicted"/>
<keyword evidence="3" id="KW-1185">Reference proteome</keyword>
<name>A0A9D3WU09_9SAUR</name>
<gene>
    <name evidence="2" type="ORF">KIL84_016202</name>
</gene>
<protein>
    <submittedName>
        <fullName evidence="2">Uncharacterized protein</fullName>
    </submittedName>
</protein>
<dbReference type="EMBL" id="JAHDVG010000487">
    <property type="protein sequence ID" value="KAH1167030.1"/>
    <property type="molecule type" value="Genomic_DNA"/>
</dbReference>
<evidence type="ECO:0000313" key="2">
    <source>
        <dbReference type="EMBL" id="KAH1167030.1"/>
    </source>
</evidence>
<evidence type="ECO:0000256" key="1">
    <source>
        <dbReference type="SAM" id="MobiDB-lite"/>
    </source>
</evidence>
<comment type="caution">
    <text evidence="2">The sequence shown here is derived from an EMBL/GenBank/DDBJ whole genome shotgun (WGS) entry which is preliminary data.</text>
</comment>
<feature type="region of interest" description="Disordered" evidence="1">
    <location>
        <begin position="77"/>
        <end position="105"/>
    </location>
</feature>
<organism evidence="2 3">
    <name type="scientific">Mauremys mutica</name>
    <name type="common">yellowpond turtle</name>
    <dbReference type="NCBI Taxonomy" id="74926"/>
    <lineage>
        <taxon>Eukaryota</taxon>
        <taxon>Metazoa</taxon>
        <taxon>Chordata</taxon>
        <taxon>Craniata</taxon>
        <taxon>Vertebrata</taxon>
        <taxon>Euteleostomi</taxon>
        <taxon>Archelosauria</taxon>
        <taxon>Testudinata</taxon>
        <taxon>Testudines</taxon>
        <taxon>Cryptodira</taxon>
        <taxon>Durocryptodira</taxon>
        <taxon>Testudinoidea</taxon>
        <taxon>Geoemydidae</taxon>
        <taxon>Geoemydinae</taxon>
        <taxon>Mauremys</taxon>
    </lineage>
</organism>
<sequence length="203" mass="21577">MPVWPATASCRMVPANFAESRPRPTPQANAAAEPITPSLRVFCFPRLRSPGWTGASNDISAQWDEGAGRCFCSARDEGDTDGGRAAPRPSFRRVIPSRDSEWPEGPWAAASRGLSSLLPRNPIVSFVGSAEAMGQACFQLPEGLGKGRGTSPCSGCSCKPCCRAWLFLSPSSPRTGALRQLGPCPTLRAEAARMGEIEAALEE</sequence>
<reference evidence="2" key="1">
    <citation type="submission" date="2021-09" db="EMBL/GenBank/DDBJ databases">
        <title>The genome of Mauremys mutica provides insights into the evolution of semi-aquatic lifestyle.</title>
        <authorList>
            <person name="Gong S."/>
            <person name="Gao Y."/>
        </authorList>
    </citation>
    <scope>NUCLEOTIDE SEQUENCE</scope>
    <source>
        <strain evidence="2">MM-2020</strain>
        <tissue evidence="2">Muscle</tissue>
    </source>
</reference>
<dbReference type="Proteomes" id="UP000827986">
    <property type="component" value="Unassembled WGS sequence"/>
</dbReference>
<dbReference type="AlphaFoldDB" id="A0A9D3WU09"/>
<accession>A0A9D3WU09</accession>
<evidence type="ECO:0000313" key="3">
    <source>
        <dbReference type="Proteomes" id="UP000827986"/>
    </source>
</evidence>